<reference evidence="2" key="1">
    <citation type="journal article" date="2019" name="Int. J. Syst. Evol. Microbiol.">
        <title>The Global Catalogue of Microorganisms (GCM) 10K type strain sequencing project: providing services to taxonomists for standard genome sequencing and annotation.</title>
        <authorList>
            <consortium name="The Broad Institute Genomics Platform"/>
            <consortium name="The Broad Institute Genome Sequencing Center for Infectious Disease"/>
            <person name="Wu L."/>
            <person name="Ma J."/>
        </authorList>
    </citation>
    <scope>NUCLEOTIDE SEQUENCE [LARGE SCALE GENOMIC DNA]</scope>
    <source>
        <strain evidence="2">IBRC-M 10908</strain>
    </source>
</reference>
<organism evidence="1 2">
    <name type="scientific">Salininema proteolyticum</name>
    <dbReference type="NCBI Taxonomy" id="1607685"/>
    <lineage>
        <taxon>Bacteria</taxon>
        <taxon>Bacillati</taxon>
        <taxon>Actinomycetota</taxon>
        <taxon>Actinomycetes</taxon>
        <taxon>Glycomycetales</taxon>
        <taxon>Glycomycetaceae</taxon>
        <taxon>Salininema</taxon>
    </lineage>
</organism>
<gene>
    <name evidence="1" type="ORF">ACFPET_09675</name>
</gene>
<dbReference type="EMBL" id="JBHSDK010000013">
    <property type="protein sequence ID" value="MFC4335466.1"/>
    <property type="molecule type" value="Genomic_DNA"/>
</dbReference>
<evidence type="ECO:0000313" key="2">
    <source>
        <dbReference type="Proteomes" id="UP001595823"/>
    </source>
</evidence>
<accession>A0ABV8TY72</accession>
<comment type="caution">
    <text evidence="1">The sequence shown here is derived from an EMBL/GenBank/DDBJ whole genome shotgun (WGS) entry which is preliminary data.</text>
</comment>
<proteinExistence type="predicted"/>
<protein>
    <submittedName>
        <fullName evidence="1">Uncharacterized protein</fullName>
    </submittedName>
</protein>
<name>A0ABV8TY72_9ACTN</name>
<keyword evidence="2" id="KW-1185">Reference proteome</keyword>
<sequence>MDVEELSRIWESRDNTRQAVGLFQDTNYNLETTGVGGEPRPERWGEPLGAFLSLMEQQAKFADLMREQLDRWARSNRPLTAVDRCSMNEVEKLLRRELELLRKSADNLRAVRAHLRSFGTGPDE</sequence>
<evidence type="ECO:0000313" key="1">
    <source>
        <dbReference type="EMBL" id="MFC4335466.1"/>
    </source>
</evidence>
<dbReference type="RefSeq" id="WP_380620334.1">
    <property type="nucleotide sequence ID" value="NZ_JBHSDK010000013.1"/>
</dbReference>
<dbReference type="Proteomes" id="UP001595823">
    <property type="component" value="Unassembled WGS sequence"/>
</dbReference>